<organism evidence="1 2">
    <name type="scientific">Elysia marginata</name>
    <dbReference type="NCBI Taxonomy" id="1093978"/>
    <lineage>
        <taxon>Eukaryota</taxon>
        <taxon>Metazoa</taxon>
        <taxon>Spiralia</taxon>
        <taxon>Lophotrochozoa</taxon>
        <taxon>Mollusca</taxon>
        <taxon>Gastropoda</taxon>
        <taxon>Heterobranchia</taxon>
        <taxon>Euthyneura</taxon>
        <taxon>Panpulmonata</taxon>
        <taxon>Sacoglossa</taxon>
        <taxon>Placobranchoidea</taxon>
        <taxon>Plakobranchidae</taxon>
        <taxon>Elysia</taxon>
    </lineage>
</organism>
<comment type="caution">
    <text evidence="1">The sequence shown here is derived from an EMBL/GenBank/DDBJ whole genome shotgun (WGS) entry which is preliminary data.</text>
</comment>
<dbReference type="Proteomes" id="UP000762676">
    <property type="component" value="Unassembled WGS sequence"/>
</dbReference>
<evidence type="ECO:0000313" key="1">
    <source>
        <dbReference type="EMBL" id="GFR80843.1"/>
    </source>
</evidence>
<keyword evidence="2" id="KW-1185">Reference proteome</keyword>
<sequence length="117" mass="12996">MISILSTTQPVYWLCGLAVRHSLRDREVRGSIPSCVKPKTLKLALAADPPSVGHCGFSVKSGRPGVRISAPYNTVWKHAFNCPHRHSSYNLEVGWDVKIQSTNQPTQPVFLLSFIHC</sequence>
<accession>A0AAV4G517</accession>
<name>A0AAV4G517_9GAST</name>
<dbReference type="EMBL" id="BMAT01001159">
    <property type="protein sequence ID" value="GFR80843.1"/>
    <property type="molecule type" value="Genomic_DNA"/>
</dbReference>
<gene>
    <name evidence="1" type="ORF">ElyMa_000590500</name>
</gene>
<evidence type="ECO:0000313" key="2">
    <source>
        <dbReference type="Proteomes" id="UP000762676"/>
    </source>
</evidence>
<proteinExistence type="predicted"/>
<reference evidence="1 2" key="1">
    <citation type="journal article" date="2021" name="Elife">
        <title>Chloroplast acquisition without the gene transfer in kleptoplastic sea slugs, Plakobranchus ocellatus.</title>
        <authorList>
            <person name="Maeda T."/>
            <person name="Takahashi S."/>
            <person name="Yoshida T."/>
            <person name="Shimamura S."/>
            <person name="Takaki Y."/>
            <person name="Nagai Y."/>
            <person name="Toyoda A."/>
            <person name="Suzuki Y."/>
            <person name="Arimoto A."/>
            <person name="Ishii H."/>
            <person name="Satoh N."/>
            <person name="Nishiyama T."/>
            <person name="Hasebe M."/>
            <person name="Maruyama T."/>
            <person name="Minagawa J."/>
            <person name="Obokata J."/>
            <person name="Shigenobu S."/>
        </authorList>
    </citation>
    <scope>NUCLEOTIDE SEQUENCE [LARGE SCALE GENOMIC DNA]</scope>
</reference>
<dbReference type="AlphaFoldDB" id="A0AAV4G517"/>
<protein>
    <submittedName>
        <fullName evidence="1">Uncharacterized protein</fullName>
    </submittedName>
</protein>